<proteinExistence type="predicted"/>
<organism evidence="2 3">
    <name type="scientific">Streptomyces cinereoruber</name>
    <dbReference type="NCBI Taxonomy" id="67260"/>
    <lineage>
        <taxon>Bacteria</taxon>
        <taxon>Bacillati</taxon>
        <taxon>Actinomycetota</taxon>
        <taxon>Actinomycetes</taxon>
        <taxon>Kitasatosporales</taxon>
        <taxon>Streptomycetaceae</taxon>
        <taxon>Streptomyces</taxon>
    </lineage>
</organism>
<evidence type="ECO:0000313" key="2">
    <source>
        <dbReference type="EMBL" id="GGR16071.1"/>
    </source>
</evidence>
<dbReference type="EMBL" id="BMSJ01000002">
    <property type="protein sequence ID" value="GGR16071.1"/>
    <property type="molecule type" value="Genomic_DNA"/>
</dbReference>
<reference evidence="2 3" key="1">
    <citation type="journal article" date="2014" name="Int. J. Syst. Evol. Microbiol.">
        <title>Complete genome sequence of Corynebacterium casei LMG S-19264T (=DSM 44701T), isolated from a smear-ripened cheese.</title>
        <authorList>
            <consortium name="US DOE Joint Genome Institute (JGI-PGF)"/>
            <person name="Walter F."/>
            <person name="Albersmeier A."/>
            <person name="Kalinowski J."/>
            <person name="Ruckert C."/>
        </authorList>
    </citation>
    <scope>NUCLEOTIDE SEQUENCE [LARGE SCALE GENOMIC DNA]</scope>
    <source>
        <strain evidence="2 3">JCM 4205</strain>
    </source>
</reference>
<feature type="region of interest" description="Disordered" evidence="1">
    <location>
        <begin position="21"/>
        <end position="44"/>
    </location>
</feature>
<dbReference type="GeneID" id="95458944"/>
<accession>A0AAV4KJP3</accession>
<evidence type="ECO:0000256" key="1">
    <source>
        <dbReference type="SAM" id="MobiDB-lite"/>
    </source>
</evidence>
<dbReference type="RefSeq" id="WP_260321779.1">
    <property type="nucleotide sequence ID" value="NZ_BMSJ01000002.1"/>
</dbReference>
<sequence>MPALDPGRTAPVPVDLTERTVALPPAPRPGTVAPLSAITPGGPE</sequence>
<name>A0AAV4KJP3_9ACTN</name>
<evidence type="ECO:0000313" key="3">
    <source>
        <dbReference type="Proteomes" id="UP000642014"/>
    </source>
</evidence>
<dbReference type="AlphaFoldDB" id="A0AAV4KJP3"/>
<gene>
    <name evidence="2" type="ORF">GCM10010497_17970</name>
</gene>
<dbReference type="Proteomes" id="UP000642014">
    <property type="component" value="Unassembled WGS sequence"/>
</dbReference>
<comment type="caution">
    <text evidence="2">The sequence shown here is derived from an EMBL/GenBank/DDBJ whole genome shotgun (WGS) entry which is preliminary data.</text>
</comment>
<protein>
    <submittedName>
        <fullName evidence="2">Uncharacterized protein</fullName>
    </submittedName>
</protein>